<keyword evidence="2" id="KW-1185">Reference proteome</keyword>
<dbReference type="EMBL" id="CADEHS020000010">
    <property type="protein sequence ID" value="CAG9946049.1"/>
    <property type="molecule type" value="Genomic_DNA"/>
</dbReference>
<protein>
    <submittedName>
        <fullName evidence="1">Uncharacterized protein</fullName>
    </submittedName>
</protein>
<organism evidence="1 2">
    <name type="scientific">Clonostachys rosea f. rosea IK726</name>
    <dbReference type="NCBI Taxonomy" id="1349383"/>
    <lineage>
        <taxon>Eukaryota</taxon>
        <taxon>Fungi</taxon>
        <taxon>Dikarya</taxon>
        <taxon>Ascomycota</taxon>
        <taxon>Pezizomycotina</taxon>
        <taxon>Sordariomycetes</taxon>
        <taxon>Hypocreomycetidae</taxon>
        <taxon>Hypocreales</taxon>
        <taxon>Bionectriaceae</taxon>
        <taxon>Clonostachys</taxon>
    </lineage>
</organism>
<evidence type="ECO:0000313" key="1">
    <source>
        <dbReference type="EMBL" id="CAG9946049.1"/>
    </source>
</evidence>
<sequence length="223" mass="25576">MPWANQVSTLVHAWFGGQETGNAIADVLFGRYNPSGRLSVTFPRRLEDTPSFLSFGKGVRQMYYGEGVFIGHRYYEKLGNDPLCYFGTGLSYTTFEYSNLRVPEIVDLGDDGEQTFKVAVDVTTVDRDGYEIVQLYVSDVECDTIRPRKELKAFVKVWVPKGKKMKAEISLDKYAVSYWDEEEEIWLAEKGSFKAIISRSANPKDEVLQREFELGRDLYWRGV</sequence>
<comment type="caution">
    <text evidence="1">The sequence shown here is derived from an EMBL/GenBank/DDBJ whole genome shotgun (WGS) entry which is preliminary data.</text>
</comment>
<proteinExistence type="predicted"/>
<reference evidence="1" key="1">
    <citation type="submission" date="2020-04" db="EMBL/GenBank/DDBJ databases">
        <authorList>
            <person name="Broberg M."/>
        </authorList>
    </citation>
    <scope>NUCLEOTIDE SEQUENCE</scope>
</reference>
<gene>
    <name evidence="1" type="ORF">CRV2_00004928</name>
</gene>
<dbReference type="Proteomes" id="UP000836387">
    <property type="component" value="Unassembled WGS sequence"/>
</dbReference>
<evidence type="ECO:0000313" key="2">
    <source>
        <dbReference type="Proteomes" id="UP000836387"/>
    </source>
</evidence>
<name>A0ACA9TZ53_BIOOC</name>
<reference evidence="1" key="2">
    <citation type="submission" date="2021-10" db="EMBL/GenBank/DDBJ databases">
        <authorList>
            <person name="Piombo E."/>
        </authorList>
    </citation>
    <scope>NUCLEOTIDE SEQUENCE</scope>
</reference>
<accession>A0ACA9TZ53</accession>